<gene>
    <name evidence="2" type="ORF">SAY87_015402</name>
</gene>
<dbReference type="PANTHER" id="PTHR46798:SF3">
    <property type="entry name" value="RING FINGER FAMILY PROTEIN"/>
    <property type="match status" value="1"/>
</dbReference>
<dbReference type="GO" id="GO:0004842">
    <property type="term" value="F:ubiquitin-protein transferase activity"/>
    <property type="evidence" value="ECO:0007669"/>
    <property type="project" value="InterPro"/>
</dbReference>
<dbReference type="PANTHER" id="PTHR46798">
    <property type="entry name" value="OS09G0511500 PROTEIN"/>
    <property type="match status" value="1"/>
</dbReference>
<evidence type="ECO:0000256" key="1">
    <source>
        <dbReference type="SAM" id="MobiDB-lite"/>
    </source>
</evidence>
<sequence>MILSFGGSIADEFHNADHDPLGQHAPFATGTPISPAARTCPYVGYFGPVHPSSSTSNGRVLDASSVNNHWTGQSVQSHVPSSYAFPSVDPHYHIWGQHSPPFSTSSGNPGGSDPLLVALNAQGSPRTNFDLSHTGSFLHPSFGHSSRLRGGSPVSTSMIPPYLGSNARTRDRVQPLQGYYQQQRPNYPVPSRGPIIATNGRPPNHRGMTVVASSPDHSRCFYFFPSGSSSHHFQEPDSLLPAQFLLWERDHIPSL</sequence>
<evidence type="ECO:0000313" key="2">
    <source>
        <dbReference type="EMBL" id="KAK4748816.1"/>
    </source>
</evidence>
<reference evidence="2 3" key="1">
    <citation type="journal article" date="2023" name="Hortic Res">
        <title>Pangenome of water caltrop reveals structural variations and asymmetric subgenome divergence after allopolyploidization.</title>
        <authorList>
            <person name="Zhang X."/>
            <person name="Chen Y."/>
            <person name="Wang L."/>
            <person name="Yuan Y."/>
            <person name="Fang M."/>
            <person name="Shi L."/>
            <person name="Lu R."/>
            <person name="Comes H.P."/>
            <person name="Ma Y."/>
            <person name="Chen Y."/>
            <person name="Huang G."/>
            <person name="Zhou Y."/>
            <person name="Zheng Z."/>
            <person name="Qiu Y."/>
        </authorList>
    </citation>
    <scope>NUCLEOTIDE SEQUENCE [LARGE SCALE GENOMIC DNA]</scope>
    <source>
        <tissue evidence="2">Roots</tissue>
    </source>
</reference>
<dbReference type="EMBL" id="JAXIOK010000019">
    <property type="protein sequence ID" value="KAK4748816.1"/>
    <property type="molecule type" value="Genomic_DNA"/>
</dbReference>
<feature type="region of interest" description="Disordered" evidence="1">
    <location>
        <begin position="142"/>
        <end position="166"/>
    </location>
</feature>
<protein>
    <submittedName>
        <fullName evidence="2">Uncharacterized protein</fullName>
    </submittedName>
</protein>
<dbReference type="Proteomes" id="UP001345219">
    <property type="component" value="Chromosome 12"/>
</dbReference>
<evidence type="ECO:0000313" key="3">
    <source>
        <dbReference type="Proteomes" id="UP001345219"/>
    </source>
</evidence>
<dbReference type="AlphaFoldDB" id="A0AAN7GQ36"/>
<proteinExistence type="predicted"/>
<dbReference type="InterPro" id="IPR044274">
    <property type="entry name" value="RFI2"/>
</dbReference>
<keyword evidence="3" id="KW-1185">Reference proteome</keyword>
<comment type="caution">
    <text evidence="2">The sequence shown here is derived from an EMBL/GenBank/DDBJ whole genome shotgun (WGS) entry which is preliminary data.</text>
</comment>
<name>A0AAN7GQ36_9MYRT</name>
<accession>A0AAN7GQ36</accession>
<organism evidence="2 3">
    <name type="scientific">Trapa incisa</name>
    <dbReference type="NCBI Taxonomy" id="236973"/>
    <lineage>
        <taxon>Eukaryota</taxon>
        <taxon>Viridiplantae</taxon>
        <taxon>Streptophyta</taxon>
        <taxon>Embryophyta</taxon>
        <taxon>Tracheophyta</taxon>
        <taxon>Spermatophyta</taxon>
        <taxon>Magnoliopsida</taxon>
        <taxon>eudicotyledons</taxon>
        <taxon>Gunneridae</taxon>
        <taxon>Pentapetalae</taxon>
        <taxon>rosids</taxon>
        <taxon>malvids</taxon>
        <taxon>Myrtales</taxon>
        <taxon>Lythraceae</taxon>
        <taxon>Trapa</taxon>
    </lineage>
</organism>